<evidence type="ECO:0000256" key="2">
    <source>
        <dbReference type="ARBA" id="ARBA00022737"/>
    </source>
</evidence>
<dbReference type="PROSITE" id="PS50082">
    <property type="entry name" value="WD_REPEATS_2"/>
    <property type="match status" value="4"/>
</dbReference>
<keyword evidence="5" id="KW-1185">Reference proteome</keyword>
<dbReference type="InterPro" id="IPR020472">
    <property type="entry name" value="WD40_PAC1"/>
</dbReference>
<dbReference type="AlphaFoldDB" id="A0A7R9GER6"/>
<dbReference type="EMBL" id="CAJPEX010001079">
    <property type="protein sequence ID" value="CAG0918145.1"/>
    <property type="molecule type" value="Genomic_DNA"/>
</dbReference>
<feature type="repeat" description="WD" evidence="3">
    <location>
        <begin position="464"/>
        <end position="505"/>
    </location>
</feature>
<dbReference type="PROSITE" id="PS50294">
    <property type="entry name" value="WD_REPEATS_REGION"/>
    <property type="match status" value="4"/>
</dbReference>
<evidence type="ECO:0000313" key="4">
    <source>
        <dbReference type="EMBL" id="CAD7277993.1"/>
    </source>
</evidence>
<dbReference type="GO" id="GO:0016251">
    <property type="term" value="F:RNA polymerase II general transcription initiation factor activity"/>
    <property type="evidence" value="ECO:0007669"/>
    <property type="project" value="TreeGrafter"/>
</dbReference>
<dbReference type="PRINTS" id="PR00320">
    <property type="entry name" value="GPROTEINBRPT"/>
</dbReference>
<name>A0A7R9GER6_9CRUS</name>
<dbReference type="InterPro" id="IPR001680">
    <property type="entry name" value="WD40_rpt"/>
</dbReference>
<dbReference type="Gene3D" id="2.130.10.10">
    <property type="entry name" value="YVTN repeat-like/Quinoprotein amine dehydrogenase"/>
    <property type="match status" value="2"/>
</dbReference>
<reference evidence="4" key="1">
    <citation type="submission" date="2020-11" db="EMBL/GenBank/DDBJ databases">
        <authorList>
            <person name="Tran Van P."/>
        </authorList>
    </citation>
    <scope>NUCLEOTIDE SEQUENCE</scope>
</reference>
<feature type="repeat" description="WD" evidence="3">
    <location>
        <begin position="548"/>
        <end position="581"/>
    </location>
</feature>
<evidence type="ECO:0000313" key="5">
    <source>
        <dbReference type="Proteomes" id="UP000678499"/>
    </source>
</evidence>
<feature type="repeat" description="WD" evidence="3">
    <location>
        <begin position="506"/>
        <end position="547"/>
    </location>
</feature>
<feature type="repeat" description="WD" evidence="3">
    <location>
        <begin position="422"/>
        <end position="454"/>
    </location>
</feature>
<dbReference type="CDD" id="cd00200">
    <property type="entry name" value="WD40"/>
    <property type="match status" value="1"/>
</dbReference>
<evidence type="ECO:0000256" key="1">
    <source>
        <dbReference type="ARBA" id="ARBA00022574"/>
    </source>
</evidence>
<dbReference type="SMART" id="SM00320">
    <property type="entry name" value="WD40"/>
    <property type="match status" value="6"/>
</dbReference>
<dbReference type="InterPro" id="IPR015943">
    <property type="entry name" value="WD40/YVTN_repeat-like_dom_sf"/>
</dbReference>
<dbReference type="InterPro" id="IPR019775">
    <property type="entry name" value="WD40_repeat_CS"/>
</dbReference>
<dbReference type="GO" id="GO:0006367">
    <property type="term" value="P:transcription initiation at RNA polymerase II promoter"/>
    <property type="evidence" value="ECO:0007669"/>
    <property type="project" value="TreeGrafter"/>
</dbReference>
<dbReference type="OrthoDB" id="10266330at2759"/>
<dbReference type="SUPFAM" id="SSF50978">
    <property type="entry name" value="WD40 repeat-like"/>
    <property type="match status" value="1"/>
</dbReference>
<proteinExistence type="predicted"/>
<evidence type="ECO:0000256" key="3">
    <source>
        <dbReference type="PROSITE-ProRule" id="PRU00221"/>
    </source>
</evidence>
<keyword evidence="1 3" id="KW-0853">WD repeat</keyword>
<accession>A0A7R9GER6</accession>
<dbReference type="GO" id="GO:0005669">
    <property type="term" value="C:transcription factor TFIID complex"/>
    <property type="evidence" value="ECO:0007669"/>
    <property type="project" value="TreeGrafter"/>
</dbReference>
<dbReference type="Pfam" id="PF00400">
    <property type="entry name" value="WD40"/>
    <property type="match status" value="4"/>
</dbReference>
<dbReference type="EMBL" id="OA883116">
    <property type="protein sequence ID" value="CAD7277993.1"/>
    <property type="molecule type" value="Genomic_DNA"/>
</dbReference>
<dbReference type="Proteomes" id="UP000678499">
    <property type="component" value="Unassembled WGS sequence"/>
</dbReference>
<sequence length="630" mass="71889">MSGEVWRRRGPLVAPMRDNTGDMLFRYFLRKKGFVQPHKRLPKKYVPPKALTKSEWHEMVVARALTSRQGSFRIPPPFIRIKTARQEWKIFFQVMKTLGKKDPIIKRLVMPLLVRLGLQLLMQGYPKRVVQNFIYRRVPIPSRTSDPYFCVRMDYSRVSVWYLERLIQRSILYRKFFFIKPATADGLNRFFHQVLPMNIFALMTDIPFIVSRSDEQKLIDFEEHCRIEDMKALGDFKNPVDDPKMCQHRWGKFLGPAKKHWSCDISKFATRFKTAMKSFQDPVMTSVTSADVKLITVSNCSSSLTSATVSKNGLRMGLAYEDATIEIWSLDEKVPLIKIPSRETGCFVDKVSPESKMNFNEAEQHTMQGGHSGPIYKIAFVPSIPNDLTVCDHSRSGYLLSAGEDCSMKLWRVDTCRPVVTYRGHHKPVLAMVTSPTEDYFASGGMDNLVMIWSHMYSNPLRVFCGHKNAVTSLAFHPNEQYMFSASMDREVRMWSVEYGKLQRLFVGSQAGISSVACSGAGNLVISAGDDRKIRVWDIRLSKQVREIKAHNNAIKCVDISADNRLAVSCCVDGTMRLWQLCGKLYQRDMMLKDHQIFGSSIIDVRFANTGLVLAYGVSNEKIGCVGGEI</sequence>
<dbReference type="InterPro" id="IPR036322">
    <property type="entry name" value="WD40_repeat_dom_sf"/>
</dbReference>
<dbReference type="PANTHER" id="PTHR19879:SF1">
    <property type="entry name" value="CANNONBALL-RELATED"/>
    <property type="match status" value="1"/>
</dbReference>
<protein>
    <submittedName>
        <fullName evidence="4">Uncharacterized protein</fullName>
    </submittedName>
</protein>
<keyword evidence="2" id="KW-0677">Repeat</keyword>
<dbReference type="PROSITE" id="PS00678">
    <property type="entry name" value="WD_REPEATS_1"/>
    <property type="match status" value="1"/>
</dbReference>
<gene>
    <name evidence="4" type="ORF">NMOB1V02_LOCUS5708</name>
</gene>
<dbReference type="PANTHER" id="PTHR19879">
    <property type="entry name" value="TRANSCRIPTION INITIATION FACTOR TFIID"/>
    <property type="match status" value="1"/>
</dbReference>
<organism evidence="4">
    <name type="scientific">Notodromas monacha</name>
    <dbReference type="NCBI Taxonomy" id="399045"/>
    <lineage>
        <taxon>Eukaryota</taxon>
        <taxon>Metazoa</taxon>
        <taxon>Ecdysozoa</taxon>
        <taxon>Arthropoda</taxon>
        <taxon>Crustacea</taxon>
        <taxon>Oligostraca</taxon>
        <taxon>Ostracoda</taxon>
        <taxon>Podocopa</taxon>
        <taxon>Podocopida</taxon>
        <taxon>Cypridocopina</taxon>
        <taxon>Cypridoidea</taxon>
        <taxon>Cyprididae</taxon>
        <taxon>Notodromas</taxon>
    </lineage>
</organism>